<dbReference type="AlphaFoldDB" id="A0A9P6BUP3"/>
<name>A0A9P6BUP3_9AGAR</name>
<dbReference type="OrthoDB" id="2272314at2759"/>
<gene>
    <name evidence="2" type="ORF">P691DRAFT_625815</name>
</gene>
<comment type="caution">
    <text evidence="2">The sequence shown here is derived from an EMBL/GenBank/DDBJ whole genome shotgun (WGS) entry which is preliminary data.</text>
</comment>
<dbReference type="PANTHER" id="PTHR45786">
    <property type="entry name" value="DNA BINDING PROTEIN-LIKE"/>
    <property type="match status" value="1"/>
</dbReference>
<evidence type="ECO:0000313" key="3">
    <source>
        <dbReference type="Proteomes" id="UP000807342"/>
    </source>
</evidence>
<sequence>IRQYNSAFAFTSLGAKVDRSSLTNSLGPYCFKINGELHHLSGALLPPPGRSPSFAQIYTHDPDQQRLDRQRNNENLNPVVLNEIQDMLHCVNPYIPLYQQAFTAMNDKPPEEQDRLECRLRVTPGDDIRTHNLPTVNEIAVIVPSAGVEEASEHRDIILHYKHGGLQRISHLHVSYSPLHYVLLFPYGDHGWHRAIPSQVGRDGKKKTPFVTQICYYAHRFHTRPGENLPLHRGGKLFQQFVVDVAASAEQSRLTWARYHQKELRSELYQGLQDIAVGDGDGQRRGHKVILPSSHTGSNRYMNQLFQDSMAICRASGNKPDLFITMTA</sequence>
<protein>
    <recommendedName>
        <fullName evidence="1">Helitron helicase-like domain-containing protein</fullName>
    </recommendedName>
</protein>
<feature type="non-terminal residue" evidence="2">
    <location>
        <position position="328"/>
    </location>
</feature>
<organism evidence="2 3">
    <name type="scientific">Macrolepiota fuliginosa MF-IS2</name>
    <dbReference type="NCBI Taxonomy" id="1400762"/>
    <lineage>
        <taxon>Eukaryota</taxon>
        <taxon>Fungi</taxon>
        <taxon>Dikarya</taxon>
        <taxon>Basidiomycota</taxon>
        <taxon>Agaricomycotina</taxon>
        <taxon>Agaricomycetes</taxon>
        <taxon>Agaricomycetidae</taxon>
        <taxon>Agaricales</taxon>
        <taxon>Agaricineae</taxon>
        <taxon>Agaricaceae</taxon>
        <taxon>Macrolepiota</taxon>
    </lineage>
</organism>
<dbReference type="PANTHER" id="PTHR45786:SF74">
    <property type="entry name" value="ATP-DEPENDENT DNA HELICASE"/>
    <property type="match status" value="1"/>
</dbReference>
<keyword evidence="3" id="KW-1185">Reference proteome</keyword>
<proteinExistence type="predicted"/>
<evidence type="ECO:0000313" key="2">
    <source>
        <dbReference type="EMBL" id="KAF9439447.1"/>
    </source>
</evidence>
<feature type="non-terminal residue" evidence="2">
    <location>
        <position position="1"/>
    </location>
</feature>
<evidence type="ECO:0000259" key="1">
    <source>
        <dbReference type="Pfam" id="PF14214"/>
    </source>
</evidence>
<dbReference type="Proteomes" id="UP000807342">
    <property type="component" value="Unassembled WGS sequence"/>
</dbReference>
<dbReference type="EMBL" id="MU154269">
    <property type="protein sequence ID" value="KAF9439447.1"/>
    <property type="molecule type" value="Genomic_DNA"/>
</dbReference>
<dbReference type="InterPro" id="IPR025476">
    <property type="entry name" value="Helitron_helicase-like"/>
</dbReference>
<accession>A0A9P6BUP3</accession>
<dbReference type="Pfam" id="PF14214">
    <property type="entry name" value="Helitron_like_N"/>
    <property type="match status" value="1"/>
</dbReference>
<reference evidence="2" key="1">
    <citation type="submission" date="2020-11" db="EMBL/GenBank/DDBJ databases">
        <authorList>
            <consortium name="DOE Joint Genome Institute"/>
            <person name="Ahrendt S."/>
            <person name="Riley R."/>
            <person name="Andreopoulos W."/>
            <person name="Labutti K."/>
            <person name="Pangilinan J."/>
            <person name="Ruiz-Duenas F.J."/>
            <person name="Barrasa J.M."/>
            <person name="Sanchez-Garcia M."/>
            <person name="Camarero S."/>
            <person name="Miyauchi S."/>
            <person name="Serrano A."/>
            <person name="Linde D."/>
            <person name="Babiker R."/>
            <person name="Drula E."/>
            <person name="Ayuso-Fernandez I."/>
            <person name="Pacheco R."/>
            <person name="Padilla G."/>
            <person name="Ferreira P."/>
            <person name="Barriuso J."/>
            <person name="Kellner H."/>
            <person name="Castanera R."/>
            <person name="Alfaro M."/>
            <person name="Ramirez L."/>
            <person name="Pisabarro A.G."/>
            <person name="Kuo A."/>
            <person name="Tritt A."/>
            <person name="Lipzen A."/>
            <person name="He G."/>
            <person name="Yan M."/>
            <person name="Ng V."/>
            <person name="Cullen D."/>
            <person name="Martin F."/>
            <person name="Rosso M.-N."/>
            <person name="Henrissat B."/>
            <person name="Hibbett D."/>
            <person name="Martinez A.T."/>
            <person name="Grigoriev I.V."/>
        </authorList>
    </citation>
    <scope>NUCLEOTIDE SEQUENCE</scope>
    <source>
        <strain evidence="2">MF-IS2</strain>
    </source>
</reference>
<feature type="domain" description="Helitron helicase-like" evidence="1">
    <location>
        <begin position="216"/>
        <end position="328"/>
    </location>
</feature>